<sequence length="156" mass="18149">MKMYRLTQKKFADTPFNPMGAKLFGGRWNSKGIEALYFAESESLCVLEVFVHINNDPELIHKYDLYRIDVPDELIVQLENEDLPNNWRAIPASEQTQEIGDQFLKAENPEFAALQVPSTISPRDRNYVVNPNHPLMPEIFNKAEKLDFSFDQRIFK</sequence>
<evidence type="ECO:0000259" key="1">
    <source>
        <dbReference type="SMART" id="SM00953"/>
    </source>
</evidence>
<evidence type="ECO:0000313" key="2">
    <source>
        <dbReference type="EMBL" id="CSC91716.1"/>
    </source>
</evidence>
<dbReference type="EMBL" id="CWQJ01000058">
    <property type="protein sequence ID" value="CSC91716.1"/>
    <property type="molecule type" value="Genomic_DNA"/>
</dbReference>
<protein>
    <submittedName>
        <fullName evidence="3">RES family NAD+ phosphorylase</fullName>
    </submittedName>
    <submittedName>
        <fullName evidence="2">Uncharacterized conserved protein</fullName>
    </submittedName>
</protein>
<reference evidence="4 6" key="2">
    <citation type="journal article" date="2017" name="Emerg. Infect. Dis.">
        <title>Carbapenemase VCC-1-Producing Vibrio cholerae in Coastal Waters of Germany.</title>
        <authorList>
            <person name="Hammerl J.A."/>
            <person name="Jackel C."/>
            <person name="Bortolaia V."/>
            <person name="Schwartz K."/>
            <person name="Bier N."/>
            <person name="Hendriksen R.S."/>
            <person name="Guerra B."/>
            <person name="Strauch E."/>
        </authorList>
    </citation>
    <scope>NUCLEOTIDE SEQUENCE [LARGE SCALE GENOMIC DNA]</scope>
    <source>
        <strain evidence="4 6">VN-2825</strain>
    </source>
</reference>
<evidence type="ECO:0000313" key="4">
    <source>
        <dbReference type="EMBL" id="RGP91309.1"/>
    </source>
</evidence>
<dbReference type="Proteomes" id="UP000323225">
    <property type="component" value="Unassembled WGS sequence"/>
</dbReference>
<evidence type="ECO:0000313" key="6">
    <source>
        <dbReference type="Proteomes" id="UP000266701"/>
    </source>
</evidence>
<dbReference type="KEGG" id="vcx:VAA049_2437"/>
<dbReference type="Pfam" id="PF08808">
    <property type="entry name" value="RES"/>
    <property type="match status" value="1"/>
</dbReference>
<feature type="domain" description="RES" evidence="1">
    <location>
        <begin position="15"/>
        <end position="143"/>
    </location>
</feature>
<reference evidence="3 7" key="3">
    <citation type="submission" date="2019-09" db="EMBL/GenBank/DDBJ databases">
        <authorList>
            <person name="Kritzky A."/>
            <person name="Schelkanova E.Y."/>
            <person name="Alkhova Z.V."/>
            <person name="Smirnova N.I."/>
        </authorList>
    </citation>
    <scope>NUCLEOTIDE SEQUENCE [LARGE SCALE GENOMIC DNA]</scope>
    <source>
        <strain evidence="3 7">M1526</strain>
    </source>
</reference>
<evidence type="ECO:0000313" key="5">
    <source>
        <dbReference type="Proteomes" id="UP000046067"/>
    </source>
</evidence>
<accession>A0A0H7GYV1</accession>
<proteinExistence type="predicted"/>
<dbReference type="Proteomes" id="UP000046067">
    <property type="component" value="Unassembled WGS sequence"/>
</dbReference>
<dbReference type="AlphaFoldDB" id="A0A0H7GYV1"/>
<dbReference type="InterPro" id="IPR014914">
    <property type="entry name" value="RES_dom"/>
</dbReference>
<name>A0A0H7GYV1_VIBCL</name>
<evidence type="ECO:0000313" key="3">
    <source>
        <dbReference type="EMBL" id="KAA1252418.1"/>
    </source>
</evidence>
<dbReference type="RefSeq" id="WP_000784954.1">
    <property type="nucleotide sequence ID" value="NZ_BAABUH010000003.1"/>
</dbReference>
<dbReference type="EMBL" id="MCBA01000011">
    <property type="protein sequence ID" value="RGP91309.1"/>
    <property type="molecule type" value="Genomic_DNA"/>
</dbReference>
<evidence type="ECO:0000313" key="7">
    <source>
        <dbReference type="Proteomes" id="UP000323225"/>
    </source>
</evidence>
<dbReference type="EMBL" id="VUAA01000082">
    <property type="protein sequence ID" value="KAA1252418.1"/>
    <property type="molecule type" value="Genomic_DNA"/>
</dbReference>
<dbReference type="SMART" id="SM00953">
    <property type="entry name" value="RES"/>
    <property type="match status" value="1"/>
</dbReference>
<dbReference type="Proteomes" id="UP000266701">
    <property type="component" value="Unassembled WGS sequence"/>
</dbReference>
<organism evidence="4 6">
    <name type="scientific">Vibrio cholerae</name>
    <dbReference type="NCBI Taxonomy" id="666"/>
    <lineage>
        <taxon>Bacteria</taxon>
        <taxon>Pseudomonadati</taxon>
        <taxon>Pseudomonadota</taxon>
        <taxon>Gammaproteobacteria</taxon>
        <taxon>Vibrionales</taxon>
        <taxon>Vibrionaceae</taxon>
        <taxon>Vibrio</taxon>
    </lineage>
</organism>
<reference evidence="2 5" key="1">
    <citation type="submission" date="2015-07" db="EMBL/GenBank/DDBJ databases">
        <authorList>
            <consortium name="Pathogen Informatics"/>
        </authorList>
    </citation>
    <scope>NUCLEOTIDE SEQUENCE [LARGE SCALE GENOMIC DNA]</scope>
    <source>
        <strain evidence="2 5">A325</strain>
    </source>
</reference>
<gene>
    <name evidence="4" type="ORF">BC353_18730</name>
    <name evidence="2" type="ORF">ERS013201_03886</name>
    <name evidence="3" type="ORF">F0M16_23095</name>
</gene>
<dbReference type="GeneID" id="94015492"/>